<dbReference type="WBParaSite" id="MhA1_Contig7.frz3.gene11">
    <property type="protein sequence ID" value="MhA1_Contig7.frz3.gene11"/>
    <property type="gene ID" value="MhA1_Contig7.frz3.gene11"/>
</dbReference>
<proteinExistence type="predicted"/>
<accession>A0A1I8BW75</accession>
<dbReference type="Proteomes" id="UP000095281">
    <property type="component" value="Unplaced"/>
</dbReference>
<keyword evidence="1" id="KW-1185">Reference proteome</keyword>
<organism evidence="1 2">
    <name type="scientific">Meloidogyne hapla</name>
    <name type="common">Root-knot nematode worm</name>
    <dbReference type="NCBI Taxonomy" id="6305"/>
    <lineage>
        <taxon>Eukaryota</taxon>
        <taxon>Metazoa</taxon>
        <taxon>Ecdysozoa</taxon>
        <taxon>Nematoda</taxon>
        <taxon>Chromadorea</taxon>
        <taxon>Rhabditida</taxon>
        <taxon>Tylenchina</taxon>
        <taxon>Tylenchomorpha</taxon>
        <taxon>Tylenchoidea</taxon>
        <taxon>Meloidogynidae</taxon>
        <taxon>Meloidogyninae</taxon>
        <taxon>Meloidogyne</taxon>
    </lineage>
</organism>
<name>A0A1I8BW75_MELHA</name>
<evidence type="ECO:0000313" key="1">
    <source>
        <dbReference type="Proteomes" id="UP000095281"/>
    </source>
</evidence>
<sequence>MESLTLNSNKQAFTEQQNIVNSSSKYNDGRDLEGHFEKIFGGNDLGQAAFCYNNLCNFEFGMEIQQNIRSILQINNTHWGDDSIKVNPKTRPRRLIRDTIKYVNHMLRDGNIDFYKINRLITFKKVFELAVDLVINKQWQEGWDELARYEFMLQKTYAIIYARNTNACKTFWKNLIFESLSLQMSKLKI</sequence>
<reference evidence="2" key="1">
    <citation type="submission" date="2016-11" db="UniProtKB">
        <authorList>
            <consortium name="WormBaseParasite"/>
        </authorList>
    </citation>
    <scope>IDENTIFICATION</scope>
</reference>
<dbReference type="AlphaFoldDB" id="A0A1I8BW75"/>
<protein>
    <submittedName>
        <fullName evidence="2">Uncharacterized protein</fullName>
    </submittedName>
</protein>
<evidence type="ECO:0000313" key="2">
    <source>
        <dbReference type="WBParaSite" id="MhA1_Contig7.frz3.gene11"/>
    </source>
</evidence>